<reference evidence="3 4" key="1">
    <citation type="submission" date="2012-06" db="EMBL/GenBank/DDBJ databases">
        <title>Complete genome of Terriglobus roseus DSM 18391.</title>
        <authorList>
            <consortium name="US DOE Joint Genome Institute (JGI-PGF)"/>
            <person name="Lucas S."/>
            <person name="Copeland A."/>
            <person name="Lapidus A."/>
            <person name="Glavina del Rio T."/>
            <person name="Dalin E."/>
            <person name="Tice H."/>
            <person name="Bruce D."/>
            <person name="Goodwin L."/>
            <person name="Pitluck S."/>
            <person name="Peters L."/>
            <person name="Mikhailova N."/>
            <person name="Munk A.C.C."/>
            <person name="Kyrpides N."/>
            <person name="Mavromatis K."/>
            <person name="Ivanova N."/>
            <person name="Brettin T."/>
            <person name="Detter J.C."/>
            <person name="Han C."/>
            <person name="Larimer F."/>
            <person name="Land M."/>
            <person name="Hauser L."/>
            <person name="Markowitz V."/>
            <person name="Cheng J.-F."/>
            <person name="Hugenholtz P."/>
            <person name="Woyke T."/>
            <person name="Wu D."/>
            <person name="Brambilla E."/>
            <person name="Klenk H.-P."/>
            <person name="Eisen J.A."/>
        </authorList>
    </citation>
    <scope>NUCLEOTIDE SEQUENCE [LARGE SCALE GENOMIC DNA]</scope>
    <source>
        <strain evidence="4">DSM 18391 / NRRL B-41598 / KBS 63</strain>
    </source>
</reference>
<evidence type="ECO:0000313" key="3">
    <source>
        <dbReference type="EMBL" id="AFL86859.1"/>
    </source>
</evidence>
<keyword evidence="2" id="KW-0732">Signal</keyword>
<feature type="compositionally biased region" description="Low complexity" evidence="1">
    <location>
        <begin position="25"/>
        <end position="52"/>
    </location>
</feature>
<gene>
    <name evidence="3" type="ordered locus">Terro_0518</name>
</gene>
<dbReference type="EMBL" id="CP003379">
    <property type="protein sequence ID" value="AFL86859.1"/>
    <property type="molecule type" value="Genomic_DNA"/>
</dbReference>
<evidence type="ECO:0000256" key="2">
    <source>
        <dbReference type="SAM" id="SignalP"/>
    </source>
</evidence>
<dbReference type="AlphaFoldDB" id="I3ZC91"/>
<feature type="chain" id="PRO_5003683652" evidence="2">
    <location>
        <begin position="21"/>
        <end position="228"/>
    </location>
</feature>
<dbReference type="Proteomes" id="UP000006056">
    <property type="component" value="Chromosome"/>
</dbReference>
<evidence type="ECO:0000313" key="4">
    <source>
        <dbReference type="Proteomes" id="UP000006056"/>
    </source>
</evidence>
<organism evidence="3 4">
    <name type="scientific">Terriglobus roseus (strain DSM 18391 / NRRL B-41598 / KBS 63)</name>
    <dbReference type="NCBI Taxonomy" id="926566"/>
    <lineage>
        <taxon>Bacteria</taxon>
        <taxon>Pseudomonadati</taxon>
        <taxon>Acidobacteriota</taxon>
        <taxon>Terriglobia</taxon>
        <taxon>Terriglobales</taxon>
        <taxon>Acidobacteriaceae</taxon>
        <taxon>Terriglobus</taxon>
    </lineage>
</organism>
<dbReference type="OrthoDB" id="120815at2"/>
<sequence length="228" mass="22383">MLRVHSILILALAGTAAAQAATGGTQAPAPTAASPTATAPQSSGTAAPNSAPRSRRPPSITGVPRYRAGMRGPRGTTAPAATAAIETIGATDGIGSPNTSVSLPGIASFKNAPGITPGAPIHVRLQSSVDSGHAKNGDTLRGTLVEPIGEAPAGAPVELTVVATAAAGQMTSAGELSVQVIRINGVPVLSQVVTATGQEGKKVIPDAAPERGTEAILTPDKPITLPAA</sequence>
<evidence type="ECO:0000256" key="1">
    <source>
        <dbReference type="SAM" id="MobiDB-lite"/>
    </source>
</evidence>
<proteinExistence type="predicted"/>
<name>I3ZC91_TERRK</name>
<keyword evidence="4" id="KW-1185">Reference proteome</keyword>
<dbReference type="eggNOG" id="ENOG502ZTVW">
    <property type="taxonomic scope" value="Bacteria"/>
</dbReference>
<feature type="region of interest" description="Disordered" evidence="1">
    <location>
        <begin position="25"/>
        <end position="77"/>
    </location>
</feature>
<dbReference type="KEGG" id="trs:Terro_0518"/>
<dbReference type="RefSeq" id="WP_014784428.1">
    <property type="nucleotide sequence ID" value="NC_018014.1"/>
</dbReference>
<feature type="signal peptide" evidence="2">
    <location>
        <begin position="1"/>
        <end position="20"/>
    </location>
</feature>
<protein>
    <submittedName>
        <fullName evidence="3">Uncharacterized protein</fullName>
    </submittedName>
</protein>
<accession>I3ZC91</accession>
<dbReference type="HOGENOM" id="CLU_1214300_0_0_0"/>